<protein>
    <submittedName>
        <fullName evidence="1">Uncharacterized protein</fullName>
    </submittedName>
</protein>
<accession>A0A343B742</accession>
<reference evidence="1" key="1">
    <citation type="journal article" date="2017" name="Mitochondrial DNA Part B Resour">
        <title>The complete mitochondrial genome of the edible Basidiomycete mushroom Thelephora ganbajun.</title>
        <authorList>
            <person name="Wang P."/>
            <person name="Zhang Y."/>
            <person name="Sha T."/>
            <person name="Xu J."/>
        </authorList>
    </citation>
    <scope>NUCLEOTIDE SEQUENCE</scope>
    <source>
        <strain evidence="1">P2</strain>
        <tissue evidence="1">Fruiting body</tissue>
    </source>
</reference>
<keyword evidence="1" id="KW-0496">Mitochondrion</keyword>
<name>A0A343B742_THEGA</name>
<dbReference type="AlphaFoldDB" id="A0A343B742"/>
<proteinExistence type="predicted"/>
<geneLocation type="mitochondrion" evidence="1"/>
<evidence type="ECO:0000313" key="1">
    <source>
        <dbReference type="EMBL" id="AQU12777.1"/>
    </source>
</evidence>
<sequence length="123" mass="13779">MGYNKVEKWRNNLDSVQSVSLNDSESPLTKLVFGSDSDFQSLVGPEDSASQITEIVSEPVSNLQVPSEVAEFNPIYGYDIIDQNLLFELVKDPTVVINTFNNHFYLVKEGLTLFIDPAIMLMC</sequence>
<dbReference type="EMBL" id="KY245891">
    <property type="protein sequence ID" value="AQU12777.1"/>
    <property type="molecule type" value="Genomic_DNA"/>
</dbReference>
<organism evidence="1">
    <name type="scientific">Thelephora ganbajun</name>
    <name type="common">Ganba fungus</name>
    <dbReference type="NCBI Taxonomy" id="370292"/>
    <lineage>
        <taxon>Eukaryota</taxon>
        <taxon>Fungi</taxon>
        <taxon>Dikarya</taxon>
        <taxon>Basidiomycota</taxon>
        <taxon>Agaricomycotina</taxon>
        <taxon>Agaricomycetes</taxon>
        <taxon>Thelephorales</taxon>
        <taxon>Thelephoraceae</taxon>
        <taxon>Thelephora</taxon>
    </lineage>
</organism>